<dbReference type="GO" id="GO:0016491">
    <property type="term" value="F:oxidoreductase activity"/>
    <property type="evidence" value="ECO:0007669"/>
    <property type="project" value="UniProtKB-KW"/>
</dbReference>
<dbReference type="InterPro" id="IPR006093">
    <property type="entry name" value="Oxy_OxRdtase_FAD_BS"/>
</dbReference>
<dbReference type="PROSITE" id="PS51387">
    <property type="entry name" value="FAD_PCMH"/>
    <property type="match status" value="1"/>
</dbReference>
<comment type="caution">
    <text evidence="7">The sequence shown here is derived from an EMBL/GenBank/DDBJ whole genome shotgun (WGS) entry which is preliminary data.</text>
</comment>
<dbReference type="InterPro" id="IPR012951">
    <property type="entry name" value="BBE"/>
</dbReference>
<name>A0A930VPQ8_9ACTN</name>
<feature type="domain" description="FAD-binding PCMH-type" evidence="6">
    <location>
        <begin position="46"/>
        <end position="216"/>
    </location>
</feature>
<dbReference type="Pfam" id="PF01565">
    <property type="entry name" value="FAD_binding_4"/>
    <property type="match status" value="1"/>
</dbReference>
<dbReference type="Pfam" id="PF08031">
    <property type="entry name" value="BBE"/>
    <property type="match status" value="1"/>
</dbReference>
<evidence type="ECO:0000256" key="3">
    <source>
        <dbReference type="ARBA" id="ARBA00022630"/>
    </source>
</evidence>
<dbReference type="InterPro" id="IPR050416">
    <property type="entry name" value="FAD-linked_Oxidoreductase"/>
</dbReference>
<dbReference type="AlphaFoldDB" id="A0A930VPQ8"/>
<dbReference type="SUPFAM" id="SSF55103">
    <property type="entry name" value="FAD-linked oxidases, C-terminal domain"/>
    <property type="match status" value="1"/>
</dbReference>
<dbReference type="EMBL" id="JADKPO010000062">
    <property type="protein sequence ID" value="MBF4770552.1"/>
    <property type="molecule type" value="Genomic_DNA"/>
</dbReference>
<dbReference type="InterPro" id="IPR016167">
    <property type="entry name" value="FAD-bd_PCMH_sub1"/>
</dbReference>
<dbReference type="PANTHER" id="PTHR42973:SF39">
    <property type="entry name" value="FAD-BINDING PCMH-TYPE DOMAIN-CONTAINING PROTEIN"/>
    <property type="match status" value="1"/>
</dbReference>
<comment type="similarity">
    <text evidence="2">Belongs to the oxygen-dependent FAD-linked oxidoreductase family.</text>
</comment>
<evidence type="ECO:0000313" key="7">
    <source>
        <dbReference type="EMBL" id="MBF4770552.1"/>
    </source>
</evidence>
<dbReference type="InterPro" id="IPR016166">
    <property type="entry name" value="FAD-bd_PCMH"/>
</dbReference>
<dbReference type="SUPFAM" id="SSF56176">
    <property type="entry name" value="FAD-binding/transporter-associated domain-like"/>
    <property type="match status" value="1"/>
</dbReference>
<dbReference type="PANTHER" id="PTHR42973">
    <property type="entry name" value="BINDING OXIDOREDUCTASE, PUTATIVE (AFU_ORTHOLOGUE AFUA_1G17690)-RELATED"/>
    <property type="match status" value="1"/>
</dbReference>
<dbReference type="InterPro" id="IPR016164">
    <property type="entry name" value="FAD-linked_Oxase-like_C"/>
</dbReference>
<evidence type="ECO:0000313" key="8">
    <source>
        <dbReference type="Proteomes" id="UP000660668"/>
    </source>
</evidence>
<evidence type="ECO:0000256" key="1">
    <source>
        <dbReference type="ARBA" id="ARBA00001974"/>
    </source>
</evidence>
<keyword evidence="8" id="KW-1185">Reference proteome</keyword>
<evidence type="ECO:0000259" key="6">
    <source>
        <dbReference type="PROSITE" id="PS51387"/>
    </source>
</evidence>
<keyword evidence="4" id="KW-0274">FAD</keyword>
<sequence>MNEQTLSPNRSGLVVGPLRADFGGQVLTAEDGEAYNGARMAFNAMFDRRPAVIARATCTADVVHALGFARATGLPVAVRGGGHSVAGYSTIEGGLLLDLGPMKAIDVDPEARLVRVQPGVVWGELDRATQQHGLATTGGRMTTTGVAGFTLGSGSGWLERLYGSACDNLLSAEVVTAAGTVVTASESENPDLLWGLRGGGGNFGIVTEFTLRLHPVGPGAYGGLLMYPRSQAPEVLRHVRDFLQSAPREVCGGVLCMFAPPAPFVPPALQGAPIVTVLAAYWGDVETGADALAPLKRLPPAVDLMGPTTYLDIQAITDPGNPPGRRNYWRSELLPDAPDELLDAFIACAAEATSPASTLILGRLGGAFGDVPEDATALGGRAAQWLFHCYAVWTKGDDRRHIAWARATEEALLPWTMTGMALNFMNDIDDTRVRATFGPEKYQRLRDLKRRWDPDNVFAMNQNIPPGS</sequence>
<organism evidence="7 8">
    <name type="scientific">Nocardioides agariphilus</name>
    <dbReference type="NCBI Taxonomy" id="433664"/>
    <lineage>
        <taxon>Bacteria</taxon>
        <taxon>Bacillati</taxon>
        <taxon>Actinomycetota</taxon>
        <taxon>Actinomycetes</taxon>
        <taxon>Propionibacteriales</taxon>
        <taxon>Nocardioidaceae</taxon>
        <taxon>Nocardioides</taxon>
    </lineage>
</organism>
<evidence type="ECO:0000256" key="2">
    <source>
        <dbReference type="ARBA" id="ARBA00005466"/>
    </source>
</evidence>
<dbReference type="RefSeq" id="WP_194698696.1">
    <property type="nucleotide sequence ID" value="NZ_JADKPO010000062.1"/>
</dbReference>
<dbReference type="GO" id="GO:0071949">
    <property type="term" value="F:FAD binding"/>
    <property type="evidence" value="ECO:0007669"/>
    <property type="project" value="InterPro"/>
</dbReference>
<dbReference type="Gene3D" id="3.30.465.10">
    <property type="match status" value="1"/>
</dbReference>
<keyword evidence="3" id="KW-0285">Flavoprotein</keyword>
<dbReference type="InterPro" id="IPR016169">
    <property type="entry name" value="FAD-bd_PCMH_sub2"/>
</dbReference>
<accession>A0A930VPQ8</accession>
<evidence type="ECO:0000256" key="4">
    <source>
        <dbReference type="ARBA" id="ARBA00022827"/>
    </source>
</evidence>
<dbReference type="Gene3D" id="3.30.43.10">
    <property type="entry name" value="Uridine Diphospho-n-acetylenolpyruvylglucosamine Reductase, domain 2"/>
    <property type="match status" value="1"/>
</dbReference>
<gene>
    <name evidence="7" type="ORF">ISU10_22505</name>
</gene>
<protein>
    <submittedName>
        <fullName evidence="7">FAD-binding oxidoreductase</fullName>
    </submittedName>
</protein>
<proteinExistence type="inferred from homology"/>
<dbReference type="InterPro" id="IPR036318">
    <property type="entry name" value="FAD-bd_PCMH-like_sf"/>
</dbReference>
<dbReference type="InterPro" id="IPR006094">
    <property type="entry name" value="Oxid_FAD_bind_N"/>
</dbReference>
<dbReference type="Gene3D" id="3.40.462.20">
    <property type="match status" value="1"/>
</dbReference>
<evidence type="ECO:0000256" key="5">
    <source>
        <dbReference type="ARBA" id="ARBA00023002"/>
    </source>
</evidence>
<reference evidence="7" key="1">
    <citation type="submission" date="2020-11" db="EMBL/GenBank/DDBJ databases">
        <title>Nocardioides cynanchi sp. nov., isolated from soil of rhizosphere of Cynanchum wilfordii.</title>
        <authorList>
            <person name="Lee J.-S."/>
            <person name="Suh M.K."/>
            <person name="Kim J.-S."/>
        </authorList>
    </citation>
    <scope>NUCLEOTIDE SEQUENCE</scope>
    <source>
        <strain evidence="7">KCTC 19276</strain>
    </source>
</reference>
<dbReference type="Proteomes" id="UP000660668">
    <property type="component" value="Unassembled WGS sequence"/>
</dbReference>
<comment type="cofactor">
    <cofactor evidence="1">
        <name>FAD</name>
        <dbReference type="ChEBI" id="CHEBI:57692"/>
    </cofactor>
</comment>
<keyword evidence="5" id="KW-0560">Oxidoreductase</keyword>
<dbReference type="PROSITE" id="PS00862">
    <property type="entry name" value="OX2_COVAL_FAD"/>
    <property type="match status" value="1"/>
</dbReference>